<name>A0A0H3AX34_RICRS</name>
<evidence type="ECO:0000313" key="3">
    <source>
        <dbReference type="EMBL" id="ABV76067.1"/>
    </source>
</evidence>
<keyword evidence="1" id="KW-0808">Transferase</keyword>
<dbReference type="Proteomes" id="UP000006832">
    <property type="component" value="Chromosome"/>
</dbReference>
<dbReference type="RefSeq" id="WP_012150663.1">
    <property type="nucleotide sequence ID" value="NC_009882.1"/>
</dbReference>
<evidence type="ECO:0000256" key="1">
    <source>
        <dbReference type="ARBA" id="ARBA00022679"/>
    </source>
</evidence>
<dbReference type="KEGG" id="rri:A1G_02610"/>
<feature type="domain" description="Methyltransferase" evidence="2">
    <location>
        <begin position="54"/>
        <end position="129"/>
    </location>
</feature>
<dbReference type="AlphaFoldDB" id="A0A0H3AX34"/>
<dbReference type="CDD" id="cd02440">
    <property type="entry name" value="AdoMet_MTases"/>
    <property type="match status" value="1"/>
</dbReference>
<proteinExistence type="predicted"/>
<dbReference type="Gene3D" id="3.40.50.150">
    <property type="entry name" value="Vaccinia Virus protein VP39"/>
    <property type="match status" value="1"/>
</dbReference>
<dbReference type="InterPro" id="IPR029063">
    <property type="entry name" value="SAM-dependent_MTases_sf"/>
</dbReference>
<dbReference type="HOGENOM" id="CLU_080425_0_0_5"/>
<organism evidence="3 4">
    <name type="scientific">Rickettsia rickettsii (strain Sheila Smith)</name>
    <dbReference type="NCBI Taxonomy" id="392021"/>
    <lineage>
        <taxon>Bacteria</taxon>
        <taxon>Pseudomonadati</taxon>
        <taxon>Pseudomonadota</taxon>
        <taxon>Alphaproteobacteria</taxon>
        <taxon>Rickettsiales</taxon>
        <taxon>Rickettsiaceae</taxon>
        <taxon>Rickettsieae</taxon>
        <taxon>Rickettsia</taxon>
        <taxon>spotted fever group</taxon>
    </lineage>
</organism>
<dbReference type="SUPFAM" id="SSF53335">
    <property type="entry name" value="S-adenosyl-L-methionine-dependent methyltransferases"/>
    <property type="match status" value="1"/>
</dbReference>
<accession>A0A0H3AX34</accession>
<dbReference type="PANTHER" id="PTHR43861">
    <property type="entry name" value="TRANS-ACONITATE 2-METHYLTRANSFERASE-RELATED"/>
    <property type="match status" value="1"/>
</dbReference>
<reference evidence="4" key="1">
    <citation type="submission" date="2007-09" db="EMBL/GenBank/DDBJ databases">
        <title>Complete genome sequence of Rickettsia rickettsii.</title>
        <authorList>
            <person name="Madan A."/>
            <person name="Fahey J."/>
            <person name="Helton E."/>
            <person name="Ketteman M."/>
            <person name="Madan A."/>
            <person name="Rodrigues S."/>
            <person name="Sanchez A."/>
            <person name="Dasch G."/>
            <person name="Eremeeva M."/>
        </authorList>
    </citation>
    <scope>NUCLEOTIDE SEQUENCE [LARGE SCALE GENOMIC DNA]</scope>
    <source>
        <strain evidence="4">Sheila Smith</strain>
    </source>
</reference>
<protein>
    <recommendedName>
        <fullName evidence="2">Methyltransferase domain-containing protein</fullName>
    </recommendedName>
</protein>
<dbReference type="GeneID" id="79937223"/>
<gene>
    <name evidence="3" type="ordered locus">A1G_02610</name>
</gene>
<sequence>MLEEIYNDGERLILRETYDVLEVMRHKSSYKIFKKIIEADILNSPLMLNQKIKILDIGCGTGHGTFMLSDILGVEITAIDISKESIIYAEQNCGASNIQYIKSDLVSFIKKAEEYDYIVSRHALEHIEDGLNLALNLKYKKRLIVNVPFNEQEGNIHHLVN</sequence>
<dbReference type="Pfam" id="PF13649">
    <property type="entry name" value="Methyltransf_25"/>
    <property type="match status" value="1"/>
</dbReference>
<evidence type="ECO:0000259" key="2">
    <source>
        <dbReference type="Pfam" id="PF13649"/>
    </source>
</evidence>
<evidence type="ECO:0000313" key="4">
    <source>
        <dbReference type="Proteomes" id="UP000006832"/>
    </source>
</evidence>
<dbReference type="GO" id="GO:0016740">
    <property type="term" value="F:transferase activity"/>
    <property type="evidence" value="ECO:0007669"/>
    <property type="project" value="UniProtKB-KW"/>
</dbReference>
<dbReference type="InterPro" id="IPR041698">
    <property type="entry name" value="Methyltransf_25"/>
</dbReference>
<dbReference type="EMBL" id="CP000848">
    <property type="protein sequence ID" value="ABV76067.1"/>
    <property type="molecule type" value="Genomic_DNA"/>
</dbReference>